<reference evidence="2" key="1">
    <citation type="journal article" date="2019" name="Int. J. Syst. Evol. Microbiol.">
        <title>The Global Catalogue of Microorganisms (GCM) 10K type strain sequencing project: providing services to taxonomists for standard genome sequencing and annotation.</title>
        <authorList>
            <consortium name="The Broad Institute Genomics Platform"/>
            <consortium name="The Broad Institute Genome Sequencing Center for Infectious Disease"/>
            <person name="Wu L."/>
            <person name="Ma J."/>
        </authorList>
    </citation>
    <scope>NUCLEOTIDE SEQUENCE [LARGE SCALE GENOMIC DNA]</scope>
    <source>
        <strain evidence="2">JCM 19635</strain>
    </source>
</reference>
<proteinExistence type="predicted"/>
<dbReference type="EMBL" id="JBHTEK010000001">
    <property type="protein sequence ID" value="MFC7669865.1"/>
    <property type="molecule type" value="Genomic_DNA"/>
</dbReference>
<dbReference type="RefSeq" id="WP_380205337.1">
    <property type="nucleotide sequence ID" value="NZ_JBHTEK010000001.1"/>
</dbReference>
<keyword evidence="2" id="KW-1185">Reference proteome</keyword>
<sequence>MAVEVVAHFVRQDANAGPVGVAGAVHGVEKIGVVEQEALAVVHHGGGIVDFAGGPQLKARLEAHCIGDFPNHVGRSRRSLGLGRAGKN</sequence>
<organism evidence="1 2">
    <name type="scientific">Hymenobacter humi</name>
    <dbReference type="NCBI Taxonomy" id="1411620"/>
    <lineage>
        <taxon>Bacteria</taxon>
        <taxon>Pseudomonadati</taxon>
        <taxon>Bacteroidota</taxon>
        <taxon>Cytophagia</taxon>
        <taxon>Cytophagales</taxon>
        <taxon>Hymenobacteraceae</taxon>
        <taxon>Hymenobacter</taxon>
    </lineage>
</organism>
<evidence type="ECO:0000313" key="2">
    <source>
        <dbReference type="Proteomes" id="UP001596513"/>
    </source>
</evidence>
<dbReference type="Proteomes" id="UP001596513">
    <property type="component" value="Unassembled WGS sequence"/>
</dbReference>
<name>A0ABW2UCB5_9BACT</name>
<accession>A0ABW2UCB5</accession>
<protein>
    <submittedName>
        <fullName evidence="1">Uncharacterized protein</fullName>
    </submittedName>
</protein>
<gene>
    <name evidence="1" type="ORF">ACFQT0_22735</name>
</gene>
<comment type="caution">
    <text evidence="1">The sequence shown here is derived from an EMBL/GenBank/DDBJ whole genome shotgun (WGS) entry which is preliminary data.</text>
</comment>
<evidence type="ECO:0000313" key="1">
    <source>
        <dbReference type="EMBL" id="MFC7669865.1"/>
    </source>
</evidence>